<dbReference type="EMBL" id="UYWX01020393">
    <property type="protein sequence ID" value="VDM32089.1"/>
    <property type="molecule type" value="Genomic_DNA"/>
</dbReference>
<feature type="transmembrane region" description="Helical" evidence="9">
    <location>
        <begin position="575"/>
        <end position="594"/>
    </location>
</feature>
<feature type="transmembrane region" description="Helical" evidence="9">
    <location>
        <begin position="373"/>
        <end position="393"/>
    </location>
</feature>
<dbReference type="WBParaSite" id="TTAC_0000768401-mRNA-1">
    <property type="protein sequence ID" value="TTAC_0000768401-mRNA-1"/>
    <property type="gene ID" value="TTAC_0000768401"/>
</dbReference>
<keyword evidence="8 9" id="KW-0472">Membrane</keyword>
<dbReference type="GO" id="GO:0005794">
    <property type="term" value="C:Golgi apparatus"/>
    <property type="evidence" value="ECO:0007669"/>
    <property type="project" value="UniProtKB-SubCell"/>
</dbReference>
<evidence type="ECO:0000256" key="4">
    <source>
        <dbReference type="ARBA" id="ARBA00022692"/>
    </source>
</evidence>
<evidence type="ECO:0000256" key="1">
    <source>
        <dbReference type="ARBA" id="ARBA00004141"/>
    </source>
</evidence>
<keyword evidence="7" id="KW-0333">Golgi apparatus</keyword>
<feature type="transmembrane region" description="Helical" evidence="9">
    <location>
        <begin position="606"/>
        <end position="635"/>
    </location>
</feature>
<feature type="transmembrane region" description="Helical" evidence="9">
    <location>
        <begin position="446"/>
        <end position="469"/>
    </location>
</feature>
<keyword evidence="5" id="KW-0732">Signal</keyword>
<dbReference type="PANTHER" id="PTHR10766:SF55">
    <property type="entry name" value="TRANSMEMBRANE 9 SUPERFAMILY MEMBER 4"/>
    <property type="match status" value="1"/>
</dbReference>
<feature type="transmembrane region" description="Helical" evidence="9">
    <location>
        <begin position="414"/>
        <end position="434"/>
    </location>
</feature>
<evidence type="ECO:0000256" key="6">
    <source>
        <dbReference type="ARBA" id="ARBA00022989"/>
    </source>
</evidence>
<name>A0A0R3X2Y9_HYDTA</name>
<feature type="transmembrane region" description="Helical" evidence="9">
    <location>
        <begin position="7"/>
        <end position="28"/>
    </location>
</feature>
<keyword evidence="11" id="KW-1185">Reference proteome</keyword>
<reference evidence="12" key="1">
    <citation type="submission" date="2017-02" db="UniProtKB">
        <authorList>
            <consortium name="WormBaseParasite"/>
        </authorList>
    </citation>
    <scope>IDENTIFICATION</scope>
</reference>
<dbReference type="InterPro" id="IPR004240">
    <property type="entry name" value="EMP70"/>
</dbReference>
<dbReference type="OrthoDB" id="1666796at2759"/>
<feature type="transmembrane region" description="Helical" evidence="9">
    <location>
        <begin position="496"/>
        <end position="521"/>
    </location>
</feature>
<evidence type="ECO:0000256" key="8">
    <source>
        <dbReference type="ARBA" id="ARBA00023136"/>
    </source>
</evidence>
<comment type="similarity">
    <text evidence="3 9">Belongs to the nonaspanin (TM9SF) (TC 9.A.2) family.</text>
</comment>
<feature type="transmembrane region" description="Helical" evidence="9">
    <location>
        <begin position="277"/>
        <end position="299"/>
    </location>
</feature>
<feature type="transmembrane region" description="Helical" evidence="9">
    <location>
        <begin position="527"/>
        <end position="555"/>
    </location>
</feature>
<evidence type="ECO:0000256" key="7">
    <source>
        <dbReference type="ARBA" id="ARBA00023034"/>
    </source>
</evidence>
<evidence type="ECO:0000313" key="10">
    <source>
        <dbReference type="EMBL" id="VDM32089.1"/>
    </source>
</evidence>
<dbReference type="PANTHER" id="PTHR10766">
    <property type="entry name" value="TRANSMEMBRANE 9 SUPERFAMILY PROTEIN"/>
    <property type="match status" value="1"/>
</dbReference>
<dbReference type="STRING" id="6205.A0A0R3X2Y9"/>
<proteinExistence type="inferred from homology"/>
<keyword evidence="4 9" id="KW-0812">Transmembrane</keyword>
<dbReference type="Proteomes" id="UP000274429">
    <property type="component" value="Unassembled WGS sequence"/>
</dbReference>
<gene>
    <name evidence="10" type="ORF">TTAC_LOCUS7669</name>
</gene>
<accession>A0A0R3X2Y9</accession>
<evidence type="ECO:0000313" key="12">
    <source>
        <dbReference type="WBParaSite" id="TTAC_0000768401-mRNA-1"/>
    </source>
</evidence>
<dbReference type="GO" id="GO:0072657">
    <property type="term" value="P:protein localization to membrane"/>
    <property type="evidence" value="ECO:0007669"/>
    <property type="project" value="TreeGrafter"/>
</dbReference>
<comment type="subcellular location">
    <subcellularLocation>
        <location evidence="2">Golgi apparatus</location>
    </subcellularLocation>
    <subcellularLocation>
        <location evidence="1">Membrane</location>
        <topology evidence="1">Multi-pass membrane protein</topology>
    </subcellularLocation>
</comment>
<dbReference type="AlphaFoldDB" id="A0A0R3X2Y9"/>
<protein>
    <recommendedName>
        <fullName evidence="9">Transmembrane 9 superfamily member</fullName>
    </recommendedName>
</protein>
<organism evidence="12">
    <name type="scientific">Hydatigena taeniaeformis</name>
    <name type="common">Feline tapeworm</name>
    <name type="synonym">Taenia taeniaeformis</name>
    <dbReference type="NCBI Taxonomy" id="6205"/>
    <lineage>
        <taxon>Eukaryota</taxon>
        <taxon>Metazoa</taxon>
        <taxon>Spiralia</taxon>
        <taxon>Lophotrochozoa</taxon>
        <taxon>Platyhelminthes</taxon>
        <taxon>Cestoda</taxon>
        <taxon>Eucestoda</taxon>
        <taxon>Cyclophyllidea</taxon>
        <taxon>Taeniidae</taxon>
        <taxon>Hydatigera</taxon>
    </lineage>
</organism>
<dbReference type="GO" id="GO:0016020">
    <property type="term" value="C:membrane"/>
    <property type="evidence" value="ECO:0007669"/>
    <property type="project" value="UniProtKB-SubCell"/>
</dbReference>
<feature type="transmembrane region" description="Helical" evidence="9">
    <location>
        <begin position="340"/>
        <end position="367"/>
    </location>
</feature>
<evidence type="ECO:0000256" key="5">
    <source>
        <dbReference type="ARBA" id="ARBA00022729"/>
    </source>
</evidence>
<evidence type="ECO:0000313" key="11">
    <source>
        <dbReference type="Proteomes" id="UP000274429"/>
    </source>
</evidence>
<reference evidence="10 11" key="2">
    <citation type="submission" date="2018-11" db="EMBL/GenBank/DDBJ databases">
        <authorList>
            <consortium name="Pathogen Informatics"/>
        </authorList>
    </citation>
    <scope>NUCLEOTIDE SEQUENCE [LARGE SCALE GENOMIC DNA]</scope>
</reference>
<sequence>MHSGVVGLVDVAMISLAVLFAFVVPLSFCFYVPGLSPVEYEVGDAISVKAVKVWSSDTQLPIDFYDYLSFCDLDGRRLYENLNIGNISLLPYLGFLGEVLRGDRVVEAPFKINMLTNVDCRQACHAVPISSKKIDALIHLIDNEYIVNIDVDDLPVAVERSTETQNQYEIGYRIGFKKENEVYLNNHLKFLVKYHEVDGRYRIVGVTVEPMSIRSEDVTQSSNGTCKIANRERPLVLKPGILTKFGFTYGVEWVRSDTEWASRWDIYLNTGDGQIHWFSIINSIIIIIFLTAVMAVILLKTLRRDIASYNREEDSEEIIEESGWKLVHGDVFRPPRRSALLAAFVGSGVQLLCMTFIVLFFAMLGMLSPASRGALLSAVVFTYVFMGAVAGYFSGRIYKTMRGFYWKSTALLTGLLYPGIILAVCLFINIFLWAKGSSAALPFTTILGILSLWLLVSLPLIFIGFFFGMRKRPYEQPVRTNQIPRAIPDRKMHQNIFVTTMLCGLLPFGSVFIELFFIFNALWNRQIYYLFGFLFIVFVILIISCAQVAVVTTYFQLCSEFCCSLKDYHWWWRSFITSGGAAVYLFLYSIYYFATRLEITSFVSTLLYFGYCSILTATFWILTGTIGFFSAFTFLQKIYAAIKID</sequence>
<evidence type="ECO:0000256" key="2">
    <source>
        <dbReference type="ARBA" id="ARBA00004555"/>
    </source>
</evidence>
<keyword evidence="6 9" id="KW-1133">Transmembrane helix</keyword>
<dbReference type="Pfam" id="PF02990">
    <property type="entry name" value="EMP70"/>
    <property type="match status" value="1"/>
</dbReference>
<evidence type="ECO:0000256" key="3">
    <source>
        <dbReference type="ARBA" id="ARBA00005227"/>
    </source>
</evidence>
<evidence type="ECO:0000256" key="9">
    <source>
        <dbReference type="RuleBase" id="RU363079"/>
    </source>
</evidence>